<dbReference type="EMBL" id="SMKX01000043">
    <property type="protein sequence ID" value="TDD58929.1"/>
    <property type="molecule type" value="Genomic_DNA"/>
</dbReference>
<evidence type="ECO:0000313" key="2">
    <source>
        <dbReference type="Proteomes" id="UP000295124"/>
    </source>
</evidence>
<evidence type="ECO:0000313" key="1">
    <source>
        <dbReference type="EMBL" id="TDD58929.1"/>
    </source>
</evidence>
<reference evidence="1 2" key="1">
    <citation type="submission" date="2019-03" db="EMBL/GenBank/DDBJ databases">
        <title>Draft genome sequences of novel Actinobacteria.</title>
        <authorList>
            <person name="Sahin N."/>
            <person name="Ay H."/>
            <person name="Saygin H."/>
        </authorList>
    </citation>
    <scope>NUCLEOTIDE SEQUENCE [LARGE SCALE GENOMIC DNA]</scope>
    <source>
        <strain evidence="1 2">JCM 13523</strain>
    </source>
</reference>
<name>A0A4R4ZMK5_9ACTN</name>
<accession>A0A4R4ZMK5</accession>
<protein>
    <submittedName>
        <fullName evidence="1">Uncharacterized protein</fullName>
    </submittedName>
</protein>
<keyword evidence="2" id="KW-1185">Reference proteome</keyword>
<sequence>MSNGKYISHSKLPKTWKESSIGKHETKFDDAANGRMIRFNTWLGPASTKSQMDKKIASLKGTPGLKIVAKATVKGTSTVGQGPVTVSTVVYTYTSGKTTRWVASRYAELKGGQGGNVEITVGGAPSQSKVLSNVLETATQTLSLTPNA</sequence>
<proteinExistence type="predicted"/>
<dbReference type="OrthoDB" id="3820097at2"/>
<gene>
    <name evidence="1" type="ORF">E1263_17250</name>
</gene>
<organism evidence="1 2">
    <name type="scientific">Kribbella antibiotica</name>
    <dbReference type="NCBI Taxonomy" id="190195"/>
    <lineage>
        <taxon>Bacteria</taxon>
        <taxon>Bacillati</taxon>
        <taxon>Actinomycetota</taxon>
        <taxon>Actinomycetes</taxon>
        <taxon>Propionibacteriales</taxon>
        <taxon>Kribbellaceae</taxon>
        <taxon>Kribbella</taxon>
    </lineage>
</organism>
<dbReference type="AlphaFoldDB" id="A0A4R4ZMK5"/>
<dbReference type="Proteomes" id="UP000295124">
    <property type="component" value="Unassembled WGS sequence"/>
</dbReference>
<comment type="caution">
    <text evidence="1">The sequence shown here is derived from an EMBL/GenBank/DDBJ whole genome shotgun (WGS) entry which is preliminary data.</text>
</comment>